<evidence type="ECO:0000256" key="7">
    <source>
        <dbReference type="SAM" id="SignalP"/>
    </source>
</evidence>
<evidence type="ECO:0000256" key="2">
    <source>
        <dbReference type="ARBA" id="ARBA00012729"/>
    </source>
</evidence>
<keyword evidence="6" id="KW-0326">Glycosidase</keyword>
<evidence type="ECO:0000256" key="4">
    <source>
        <dbReference type="ARBA" id="ARBA00022801"/>
    </source>
</evidence>
<evidence type="ECO:0000313" key="10">
    <source>
        <dbReference type="EMBL" id="CAF4919902.1"/>
    </source>
</evidence>
<dbReference type="SUPFAM" id="SSF53955">
    <property type="entry name" value="Lysozyme-like"/>
    <property type="match status" value="1"/>
</dbReference>
<organism evidence="9 11">
    <name type="scientific">Rotaria socialis</name>
    <dbReference type="NCBI Taxonomy" id="392032"/>
    <lineage>
        <taxon>Eukaryota</taxon>
        <taxon>Metazoa</taxon>
        <taxon>Spiralia</taxon>
        <taxon>Gnathifera</taxon>
        <taxon>Rotifera</taxon>
        <taxon>Eurotatoria</taxon>
        <taxon>Bdelloidea</taxon>
        <taxon>Philodinida</taxon>
        <taxon>Philodinidae</taxon>
        <taxon>Rotaria</taxon>
    </lineage>
</organism>
<dbReference type="EC" id="3.2.1.14" evidence="2"/>
<keyword evidence="4" id="KW-0378">Hydrolase</keyword>
<evidence type="ECO:0000256" key="3">
    <source>
        <dbReference type="ARBA" id="ARBA00022729"/>
    </source>
</evidence>
<comment type="catalytic activity">
    <reaction evidence="1">
        <text>Random endo-hydrolysis of N-acetyl-beta-D-glucosaminide (1-&gt;4)-beta-linkages in chitin and chitodextrins.</text>
        <dbReference type="EC" id="3.2.1.14"/>
    </reaction>
</comment>
<dbReference type="AlphaFoldDB" id="A0A818HNT2"/>
<keyword evidence="5" id="KW-0119">Carbohydrate metabolism</keyword>
<sequence>MLTLMLLALIAANVHNCLSQSITAAQLKAIMPNSKHPEYLSHINAALVEGSINTCHRKAAFLAQLAHESGQLVYMEELASGAAYEGRLDLGNTQPGDGVRFKGRGPIQLTGRANYREAGRALGIDLEANPQIVATPAVGFRTSVWFWTKHNLNALADAGTLDAFRQITRKINGGTNGQADRENYWAKAKSALGCGSGTGVVSCTAEGKAGQCIASTSCNGKSVAGLCPGAANIQCCIPATTPCTVNGRAGVCKDKATCTGAAHAGFCPGAANIQCCV</sequence>
<feature type="domain" description="Glycoside hydrolase family 19 catalytic" evidence="8">
    <location>
        <begin position="74"/>
        <end position="150"/>
    </location>
</feature>
<dbReference type="GO" id="GO:0016998">
    <property type="term" value="P:cell wall macromolecule catabolic process"/>
    <property type="evidence" value="ECO:0007669"/>
    <property type="project" value="InterPro"/>
</dbReference>
<dbReference type="CDD" id="cd00325">
    <property type="entry name" value="chitinase_GH19"/>
    <property type="match status" value="1"/>
</dbReference>
<dbReference type="GO" id="GO:0006032">
    <property type="term" value="P:chitin catabolic process"/>
    <property type="evidence" value="ECO:0007669"/>
    <property type="project" value="InterPro"/>
</dbReference>
<evidence type="ECO:0000259" key="8">
    <source>
        <dbReference type="Pfam" id="PF00182"/>
    </source>
</evidence>
<dbReference type="PANTHER" id="PTHR22595:SF171">
    <property type="entry name" value="BASIC ENDOCHITINASE B"/>
    <property type="match status" value="1"/>
</dbReference>
<proteinExistence type="predicted"/>
<dbReference type="InterPro" id="IPR023346">
    <property type="entry name" value="Lysozyme-like_dom_sf"/>
</dbReference>
<dbReference type="EMBL" id="CAJNYT010002977">
    <property type="protein sequence ID" value="CAF3511711.1"/>
    <property type="molecule type" value="Genomic_DNA"/>
</dbReference>
<dbReference type="Proteomes" id="UP000663848">
    <property type="component" value="Unassembled WGS sequence"/>
</dbReference>
<evidence type="ECO:0000256" key="6">
    <source>
        <dbReference type="ARBA" id="ARBA00023295"/>
    </source>
</evidence>
<evidence type="ECO:0000313" key="11">
    <source>
        <dbReference type="Proteomes" id="UP000663872"/>
    </source>
</evidence>
<evidence type="ECO:0000313" key="9">
    <source>
        <dbReference type="EMBL" id="CAF3511711.1"/>
    </source>
</evidence>
<dbReference type="Proteomes" id="UP000663872">
    <property type="component" value="Unassembled WGS sequence"/>
</dbReference>
<comment type="caution">
    <text evidence="9">The sequence shown here is derived from an EMBL/GenBank/DDBJ whole genome shotgun (WGS) entry which is preliminary data.</text>
</comment>
<dbReference type="GO" id="GO:0008843">
    <property type="term" value="F:endochitinase activity"/>
    <property type="evidence" value="ECO:0007669"/>
    <property type="project" value="UniProtKB-EC"/>
</dbReference>
<gene>
    <name evidence="9" type="ORF">GRG538_LOCUS18227</name>
    <name evidence="10" type="ORF">QYT958_LOCUS31423</name>
</gene>
<dbReference type="Gene3D" id="1.10.530.10">
    <property type="match status" value="1"/>
</dbReference>
<dbReference type="EMBL" id="CAJOBR010018118">
    <property type="protein sequence ID" value="CAF4919902.1"/>
    <property type="molecule type" value="Genomic_DNA"/>
</dbReference>
<accession>A0A818HNT2</accession>
<reference evidence="9" key="1">
    <citation type="submission" date="2021-02" db="EMBL/GenBank/DDBJ databases">
        <authorList>
            <person name="Nowell W R."/>
        </authorList>
    </citation>
    <scope>NUCLEOTIDE SEQUENCE</scope>
</reference>
<evidence type="ECO:0000256" key="5">
    <source>
        <dbReference type="ARBA" id="ARBA00023277"/>
    </source>
</evidence>
<protein>
    <recommendedName>
        <fullName evidence="2">chitinase</fullName>
        <ecNumber evidence="2">3.2.1.14</ecNumber>
    </recommendedName>
</protein>
<dbReference type="Pfam" id="PF00182">
    <property type="entry name" value="Glyco_hydro_19"/>
    <property type="match status" value="1"/>
</dbReference>
<name>A0A818HNT2_9BILA</name>
<evidence type="ECO:0000256" key="1">
    <source>
        <dbReference type="ARBA" id="ARBA00000822"/>
    </source>
</evidence>
<feature type="chain" id="PRO_5035615005" description="chitinase" evidence="7">
    <location>
        <begin position="20"/>
        <end position="277"/>
    </location>
</feature>
<dbReference type="PANTHER" id="PTHR22595">
    <property type="entry name" value="CHITINASE-RELATED"/>
    <property type="match status" value="1"/>
</dbReference>
<dbReference type="InterPro" id="IPR000726">
    <property type="entry name" value="Glyco_hydro_19_cat"/>
</dbReference>
<keyword evidence="3 7" id="KW-0732">Signal</keyword>
<feature type="signal peptide" evidence="7">
    <location>
        <begin position="1"/>
        <end position="19"/>
    </location>
</feature>
<dbReference type="GO" id="GO:0050832">
    <property type="term" value="P:defense response to fungus"/>
    <property type="evidence" value="ECO:0007669"/>
    <property type="project" value="TreeGrafter"/>
</dbReference>